<name>A0A2U3Q9X0_9BRAD</name>
<proteinExistence type="predicted"/>
<dbReference type="KEGG" id="bvz:BRAD3257_7378"/>
<dbReference type="KEGG" id="bvz:BRAD3257_7360"/>
<evidence type="ECO:0000313" key="6">
    <source>
        <dbReference type="Proteomes" id="UP000246085"/>
    </source>
</evidence>
<reference evidence="5 6" key="1">
    <citation type="submission" date="2018-03" db="EMBL/GenBank/DDBJ databases">
        <authorList>
            <person name="Gully D."/>
        </authorList>
    </citation>
    <scope>NUCLEOTIDE SEQUENCE [LARGE SCALE GENOMIC DNA]</scope>
    <source>
        <strain evidence="5">ORS3257</strain>
    </source>
</reference>
<dbReference type="Pfam" id="PF19278">
    <property type="entry name" value="Hydant_A_C"/>
    <property type="match status" value="1"/>
</dbReference>
<evidence type="ECO:0000259" key="2">
    <source>
        <dbReference type="Pfam" id="PF05378"/>
    </source>
</evidence>
<dbReference type="InterPro" id="IPR008040">
    <property type="entry name" value="Hydant_A_N"/>
</dbReference>
<protein>
    <submittedName>
        <fullName evidence="5">5-oxoprolinase (ATP-hydrolyzing)</fullName>
    </submittedName>
</protein>
<dbReference type="InterPro" id="IPR002821">
    <property type="entry name" value="Hydantoinase_A"/>
</dbReference>
<sequence length="693" mass="74189">MTDSASSIVAPWRIGVDVGGTFTDMVLRDATGQVRIFKSPSVTADPSEGVLNVLRVAAAELDLPLPALLRDCALFVHGSTVATNTILEKKGAQVGMLTTHGFRDSLEIRRGIRENQWDHRAPAPQVLVPRYLRQPVRGRIAADGTEVEPLVAEDVARAADIFKQEGVEAVAVCLFNSFLDGRHERETREALAKSWGGDWISLSSEIMPTMGEYERGSTAVVNAYVAPKVTRYLKALDERLRELGLPRSLLMLQSNGGAVSVTEVANRPVMLVLSGPAAAVGALRGCAEAQDQANFISMEIGGTSCDVMVMAKGQVPVSDHLIIDGYHLTTPSVEIHTVGAGGGTIAWVDAGGLLHVGPKGAGAQPGPAAYGLGGEEPTVTDAQLVLGRMRAGKLAGGAVTLDLDLAQRAIEIKLARPLGRSVEDAAAGVIRLLEQNLLHAVERLSIERGHNPANFTLVAAGGAGPMHGTAVARALGCKRALLPRAAGAFCAIGTLQSDVRQDYMQVFVADLDKVERSALEAAFGQLESQAREALARQGFAEKSTIQREIDLRYVGQQWPVRVTLEANRFDEAAARQSFEAEHQRLFGHIQPGGRLEIRALRVVGRGSLEWSLPPARTSRQKSPAPRQKRPVWIDPTLGWQDTPVYHGEDLRPGCKLPGPLLIEERTTTAFVGPGDVVEVNAANDFLVHIGAAE</sequence>
<dbReference type="GO" id="GO:0017168">
    <property type="term" value="F:5-oxoprolinase (ATP-hydrolyzing) activity"/>
    <property type="evidence" value="ECO:0007669"/>
    <property type="project" value="TreeGrafter"/>
</dbReference>
<dbReference type="InterPro" id="IPR049517">
    <property type="entry name" value="ACX-like_C"/>
</dbReference>
<dbReference type="Pfam" id="PF05378">
    <property type="entry name" value="Hydant_A_N"/>
    <property type="match status" value="1"/>
</dbReference>
<dbReference type="PANTHER" id="PTHR11365">
    <property type="entry name" value="5-OXOPROLINASE RELATED"/>
    <property type="match status" value="1"/>
</dbReference>
<dbReference type="Pfam" id="PF01968">
    <property type="entry name" value="Hydantoinase_A"/>
    <property type="match status" value="1"/>
</dbReference>
<evidence type="ECO:0000259" key="3">
    <source>
        <dbReference type="Pfam" id="PF19278"/>
    </source>
</evidence>
<gene>
    <name evidence="4" type="ORF">BRAD3257_7360</name>
    <name evidence="5" type="ORF">BRAD3257_7378</name>
</gene>
<feature type="domain" description="Hydantoinase A/oxoprolinase" evidence="1">
    <location>
        <begin position="215"/>
        <end position="502"/>
    </location>
</feature>
<accession>A0A2U3Q9X0</accession>
<dbReference type="AlphaFoldDB" id="A0A2U3Q9X0"/>
<dbReference type="GO" id="GO:0006749">
    <property type="term" value="P:glutathione metabolic process"/>
    <property type="evidence" value="ECO:0007669"/>
    <property type="project" value="TreeGrafter"/>
</dbReference>
<feature type="domain" description="Hydantoinase/oxoprolinase N-terminal" evidence="2">
    <location>
        <begin position="13"/>
        <end position="192"/>
    </location>
</feature>
<feature type="domain" description="Acetophenone carboxylase-like C-terminal" evidence="3">
    <location>
        <begin position="516"/>
        <end position="679"/>
    </location>
</feature>
<organism evidence="5 6">
    <name type="scientific">Bradyrhizobium vignae</name>
    <dbReference type="NCBI Taxonomy" id="1549949"/>
    <lineage>
        <taxon>Bacteria</taxon>
        <taxon>Pseudomonadati</taxon>
        <taxon>Pseudomonadota</taxon>
        <taxon>Alphaproteobacteria</taxon>
        <taxon>Hyphomicrobiales</taxon>
        <taxon>Nitrobacteraceae</taxon>
        <taxon>Bradyrhizobium</taxon>
    </lineage>
</organism>
<dbReference type="RefSeq" id="WP_122405288.1">
    <property type="nucleotide sequence ID" value="NZ_LS398110.1"/>
</dbReference>
<dbReference type="EMBL" id="LS398110">
    <property type="protein sequence ID" value="SPP98119.1"/>
    <property type="molecule type" value="Genomic_DNA"/>
</dbReference>
<dbReference type="EMBL" id="LS398110">
    <property type="protein sequence ID" value="SPP98105.1"/>
    <property type="molecule type" value="Genomic_DNA"/>
</dbReference>
<evidence type="ECO:0000313" key="5">
    <source>
        <dbReference type="EMBL" id="SPP98119.1"/>
    </source>
</evidence>
<dbReference type="Proteomes" id="UP000246085">
    <property type="component" value="Chromosome BRAD3257"/>
</dbReference>
<dbReference type="GO" id="GO:0005829">
    <property type="term" value="C:cytosol"/>
    <property type="evidence" value="ECO:0007669"/>
    <property type="project" value="TreeGrafter"/>
</dbReference>
<evidence type="ECO:0000259" key="1">
    <source>
        <dbReference type="Pfam" id="PF01968"/>
    </source>
</evidence>
<dbReference type="PANTHER" id="PTHR11365:SF23">
    <property type="entry name" value="HYPOTHETICAL 5-OXOPROLINASE (EUROFUNG)-RELATED"/>
    <property type="match status" value="1"/>
</dbReference>
<dbReference type="InterPro" id="IPR045079">
    <property type="entry name" value="Oxoprolinase-like"/>
</dbReference>
<evidence type="ECO:0000313" key="4">
    <source>
        <dbReference type="EMBL" id="SPP98105.1"/>
    </source>
</evidence>